<keyword evidence="7 11" id="KW-0472">Membrane</keyword>
<dbReference type="EMBL" id="GL379812">
    <property type="protein sequence ID" value="EGT44025.1"/>
    <property type="molecule type" value="Genomic_DNA"/>
</dbReference>
<dbReference type="PANTHER" id="PTHR42650:SF1">
    <property type="entry name" value="GUIDED ENTRY OF TAIL-ANCHORED PROTEINS FACTOR 1"/>
    <property type="match status" value="1"/>
</dbReference>
<evidence type="ECO:0000313" key="12">
    <source>
        <dbReference type="EMBL" id="EGT44025.1"/>
    </source>
</evidence>
<dbReference type="Gene3D" id="1.10.287.660">
    <property type="entry name" value="Helix hairpin bin"/>
    <property type="match status" value="1"/>
</dbReference>
<dbReference type="Proteomes" id="UP000008068">
    <property type="component" value="Unassembled WGS sequence"/>
</dbReference>
<dbReference type="eggNOG" id="KOG4253">
    <property type="taxonomic scope" value="Eukaryota"/>
</dbReference>
<evidence type="ECO:0000256" key="5">
    <source>
        <dbReference type="ARBA" id="ARBA00022824"/>
    </source>
</evidence>
<feature type="transmembrane region" description="Helical" evidence="11">
    <location>
        <begin position="122"/>
        <end position="142"/>
    </location>
</feature>
<dbReference type="HOGENOM" id="CLU_1373299_0_0_1"/>
<evidence type="ECO:0000256" key="6">
    <source>
        <dbReference type="ARBA" id="ARBA00022989"/>
    </source>
</evidence>
<dbReference type="OrthoDB" id="69461at2759"/>
<reference evidence="13" key="1">
    <citation type="submission" date="2011-07" db="EMBL/GenBank/DDBJ databases">
        <authorList>
            <consortium name="Caenorhabditis brenneri Sequencing and Analysis Consortium"/>
            <person name="Wilson R.K."/>
        </authorList>
    </citation>
    <scope>NUCLEOTIDE SEQUENCE [LARGE SCALE GENOMIC DNA]</scope>
    <source>
        <strain evidence="13">PB2801</strain>
    </source>
</reference>
<dbReference type="InterPro" id="IPR029012">
    <property type="entry name" value="Helix_hairpin_bin_sf"/>
</dbReference>
<evidence type="ECO:0000256" key="2">
    <source>
        <dbReference type="ARBA" id="ARBA00010799"/>
    </source>
</evidence>
<organism evidence="13">
    <name type="scientific">Caenorhabditis brenneri</name>
    <name type="common">Nematode worm</name>
    <dbReference type="NCBI Taxonomy" id="135651"/>
    <lineage>
        <taxon>Eukaryota</taxon>
        <taxon>Metazoa</taxon>
        <taxon>Ecdysozoa</taxon>
        <taxon>Nematoda</taxon>
        <taxon>Chromadorea</taxon>
        <taxon>Rhabditida</taxon>
        <taxon>Rhabditina</taxon>
        <taxon>Rhabditomorpha</taxon>
        <taxon>Rhabditoidea</taxon>
        <taxon>Rhabditidae</taxon>
        <taxon>Peloderinae</taxon>
        <taxon>Caenorhabditis</taxon>
    </lineage>
</organism>
<dbReference type="GO" id="GO:0071816">
    <property type="term" value="P:tail-anchored membrane protein insertion into ER membrane"/>
    <property type="evidence" value="ECO:0007669"/>
    <property type="project" value="InterPro"/>
</dbReference>
<feature type="coiled-coil region" evidence="10">
    <location>
        <begin position="76"/>
        <end position="103"/>
    </location>
</feature>
<keyword evidence="4 11" id="KW-0812">Transmembrane</keyword>
<keyword evidence="6 11" id="KW-1133">Transmembrane helix</keyword>
<proteinExistence type="inferred from homology"/>
<accession>G0MUK9</accession>
<dbReference type="GO" id="GO:0005789">
    <property type="term" value="C:endoplasmic reticulum membrane"/>
    <property type="evidence" value="ECO:0007669"/>
    <property type="project" value="UniProtKB-SubCell"/>
</dbReference>
<comment type="subcellular location">
    <subcellularLocation>
        <location evidence="1">Endoplasmic reticulum membrane</location>
        <topology evidence="1">Multi-pass membrane protein</topology>
    </subcellularLocation>
</comment>
<evidence type="ECO:0000256" key="8">
    <source>
        <dbReference type="ARBA" id="ARBA00032437"/>
    </source>
</evidence>
<name>G0MUK9_CAEBE</name>
<dbReference type="GO" id="GO:0043495">
    <property type="term" value="F:protein-membrane adaptor activity"/>
    <property type="evidence" value="ECO:0007669"/>
    <property type="project" value="TreeGrafter"/>
</dbReference>
<evidence type="ECO:0000256" key="9">
    <source>
        <dbReference type="ARBA" id="ARBA00033006"/>
    </source>
</evidence>
<dbReference type="STRING" id="135651.G0MUK9"/>
<feature type="transmembrane region" description="Helical" evidence="11">
    <location>
        <begin position="162"/>
        <end position="181"/>
    </location>
</feature>
<dbReference type="InParanoid" id="G0MUK9"/>
<gene>
    <name evidence="12" type="ORF">CAEBREN_21257</name>
</gene>
<evidence type="ECO:0000256" key="10">
    <source>
        <dbReference type="SAM" id="Coils"/>
    </source>
</evidence>
<evidence type="ECO:0000256" key="1">
    <source>
        <dbReference type="ARBA" id="ARBA00004477"/>
    </source>
</evidence>
<dbReference type="PANTHER" id="PTHR42650">
    <property type="entry name" value="TAIL-ANCHORED PROTEIN INSERTION RECEPTOR WRB"/>
    <property type="match status" value="1"/>
</dbReference>
<comment type="similarity">
    <text evidence="2">Belongs to the WRB/GET1 family.</text>
</comment>
<evidence type="ECO:0000256" key="3">
    <source>
        <dbReference type="ARBA" id="ARBA00017951"/>
    </source>
</evidence>
<sequence>MEDTKPTQISIFNIIAVICSATFAIYSAKIVAFISSVVKSLSKPKPNPKVLAAKQKVNGLKRELHGISPTGEFARYFKKDRELNKATDELTALEAENTSETARNLKIDTIVRVVMQVSALALLRYVSSITAYCIPDTIFWPFNLLVRFPAVFGNNSCPTEFAEVSGFALAFLMIHLINLIWRTFRPSSEPKTTTDKKTN</sequence>
<protein>
    <recommendedName>
        <fullName evidence="3">Guided entry of tail-anchored proteins factor 1</fullName>
    </recommendedName>
    <alternativeName>
        <fullName evidence="8">Tail-anchored protein insertion receptor WRB</fullName>
    </alternativeName>
    <alternativeName>
        <fullName evidence="9">Tryptophan-rich basic protein</fullName>
    </alternativeName>
</protein>
<keyword evidence="10" id="KW-0175">Coiled coil</keyword>
<evidence type="ECO:0000256" key="7">
    <source>
        <dbReference type="ARBA" id="ARBA00023136"/>
    </source>
</evidence>
<evidence type="ECO:0000256" key="11">
    <source>
        <dbReference type="SAM" id="Phobius"/>
    </source>
</evidence>
<keyword evidence="5" id="KW-0256">Endoplasmic reticulum</keyword>
<dbReference type="FunCoup" id="G0MUK9">
    <property type="interactions" value="585"/>
</dbReference>
<dbReference type="GO" id="GO:0043529">
    <property type="term" value="C:GET complex"/>
    <property type="evidence" value="ECO:0007669"/>
    <property type="project" value="TreeGrafter"/>
</dbReference>
<feature type="transmembrane region" description="Helical" evidence="11">
    <location>
        <begin position="12"/>
        <end position="38"/>
    </location>
</feature>
<keyword evidence="13" id="KW-1185">Reference proteome</keyword>
<dbReference type="Pfam" id="PF04420">
    <property type="entry name" value="CHD5"/>
    <property type="match status" value="1"/>
</dbReference>
<dbReference type="InterPro" id="IPR028945">
    <property type="entry name" value="Get1"/>
</dbReference>
<dbReference type="OMA" id="FWPFNFL"/>
<evidence type="ECO:0000313" key="13">
    <source>
        <dbReference type="Proteomes" id="UP000008068"/>
    </source>
</evidence>
<evidence type="ECO:0000256" key="4">
    <source>
        <dbReference type="ARBA" id="ARBA00022692"/>
    </source>
</evidence>
<dbReference type="AlphaFoldDB" id="G0MUK9"/>